<protein>
    <submittedName>
        <fullName evidence="1">Uncharacterized protein</fullName>
    </submittedName>
</protein>
<evidence type="ECO:0000313" key="1">
    <source>
        <dbReference type="EMBL" id="MBB6411108.1"/>
    </source>
</evidence>
<dbReference type="EMBL" id="JACHEF010000003">
    <property type="protein sequence ID" value="MBB6411108.1"/>
    <property type="molecule type" value="Genomic_DNA"/>
</dbReference>
<reference evidence="1 2" key="1">
    <citation type="submission" date="2020-08" db="EMBL/GenBank/DDBJ databases">
        <title>Genomic Encyclopedia of Type Strains, Phase IV (KMG-IV): sequencing the most valuable type-strain genomes for metagenomic binning, comparative biology and taxonomic classification.</title>
        <authorList>
            <person name="Goeker M."/>
        </authorList>
    </citation>
    <scope>NUCLEOTIDE SEQUENCE [LARGE SCALE GENOMIC DNA]</scope>
    <source>
        <strain evidence="1 2">DSM 100039</strain>
    </source>
</reference>
<accession>A0A841PEI6</accession>
<keyword evidence="2" id="KW-1185">Reference proteome</keyword>
<sequence>MINRGMADDVQLATLTRILDEYCEQAGTRARTLHASTWHGA</sequence>
<dbReference type="AlphaFoldDB" id="A0A841PEI6"/>
<comment type="caution">
    <text evidence="1">The sequence shown here is derived from an EMBL/GenBank/DDBJ whole genome shotgun (WGS) entry which is preliminary data.</text>
</comment>
<proteinExistence type="predicted"/>
<evidence type="ECO:0000313" key="2">
    <source>
        <dbReference type="Proteomes" id="UP000556329"/>
    </source>
</evidence>
<dbReference type="Proteomes" id="UP000556329">
    <property type="component" value="Unassembled WGS sequence"/>
</dbReference>
<gene>
    <name evidence="1" type="ORF">HNQ71_003782</name>
</gene>
<name>A0A841PEI6_9HYPH</name>
<organism evidence="1 2">
    <name type="scientific">Mesorhizobium sangaii</name>
    <dbReference type="NCBI Taxonomy" id="505389"/>
    <lineage>
        <taxon>Bacteria</taxon>
        <taxon>Pseudomonadati</taxon>
        <taxon>Pseudomonadota</taxon>
        <taxon>Alphaproteobacteria</taxon>
        <taxon>Hyphomicrobiales</taxon>
        <taxon>Phyllobacteriaceae</taxon>
        <taxon>Mesorhizobium</taxon>
    </lineage>
</organism>